<sequence>MNIDTIKSMADRTNRHERALKAILKRNKKWGCLYPGCNRKSIFSHAISKSISLAAIAEEGHLSTIRSLRKEDVKMLQFGSISVHDATAFNGFCEAHDAMFLTLDTKEISDAKSLFLQAYRSVISECANESRIAALRHENFKQMDIASMLDMHVEEYPWLEEERFKALFIIEYLKMVEAEKRRASELMQLPGQLLEKLVLLEEVPLDDFSVVSTEQLSHYIPFRRLNFKIPVALNCILSVVADNTRLDFYFAVIPYKQSTLVMGIVPKLSKQWLLDRLMQSFSCDIAALNLVESIMVCSNEWYMTPSVLAEMSSEKRDVFLHDSTFINEQRFYEDYDMTLFDSLRRAISQQYPDCEAQLKLDMIDVIPQRESYQVRHKRMIDKLLSESVKLRDVD</sequence>
<proteinExistence type="predicted"/>
<dbReference type="EMBL" id="WNLA01000006">
    <property type="protein sequence ID" value="MTW02755.1"/>
    <property type="molecule type" value="Genomic_DNA"/>
</dbReference>
<dbReference type="RefSeq" id="WP_155439149.1">
    <property type="nucleotide sequence ID" value="NZ_WNLA01000006.1"/>
</dbReference>
<organism evidence="1 2">
    <name type="scientific">Pseudoduganella ginsengisoli</name>
    <dbReference type="NCBI Taxonomy" id="1462440"/>
    <lineage>
        <taxon>Bacteria</taxon>
        <taxon>Pseudomonadati</taxon>
        <taxon>Pseudomonadota</taxon>
        <taxon>Betaproteobacteria</taxon>
        <taxon>Burkholderiales</taxon>
        <taxon>Oxalobacteraceae</taxon>
        <taxon>Telluria group</taxon>
        <taxon>Pseudoduganella</taxon>
    </lineage>
</organism>
<protein>
    <submittedName>
        <fullName evidence="1">Uncharacterized protein</fullName>
    </submittedName>
</protein>
<dbReference type="AlphaFoldDB" id="A0A6L6PZE7"/>
<gene>
    <name evidence="1" type="ORF">GM668_11745</name>
</gene>
<reference evidence="1 2" key="1">
    <citation type="submission" date="2019-11" db="EMBL/GenBank/DDBJ databases">
        <title>Type strains purchased from KCTC, JCM and DSMZ.</title>
        <authorList>
            <person name="Lu H."/>
        </authorList>
    </citation>
    <scope>NUCLEOTIDE SEQUENCE [LARGE SCALE GENOMIC DNA]</scope>
    <source>
        <strain evidence="1 2">KCTC 42409</strain>
    </source>
</reference>
<evidence type="ECO:0000313" key="1">
    <source>
        <dbReference type="EMBL" id="MTW02755.1"/>
    </source>
</evidence>
<accession>A0A6L6PZE7</accession>
<evidence type="ECO:0000313" key="2">
    <source>
        <dbReference type="Proteomes" id="UP000484015"/>
    </source>
</evidence>
<keyword evidence="2" id="KW-1185">Reference proteome</keyword>
<dbReference type="Proteomes" id="UP000484015">
    <property type="component" value="Unassembled WGS sequence"/>
</dbReference>
<comment type="caution">
    <text evidence="1">The sequence shown here is derived from an EMBL/GenBank/DDBJ whole genome shotgun (WGS) entry which is preliminary data.</text>
</comment>
<name>A0A6L6PZE7_9BURK</name>
<dbReference type="OrthoDB" id="570299at2"/>